<organism evidence="1 2">
    <name type="scientific">Batillaria attramentaria</name>
    <dbReference type="NCBI Taxonomy" id="370345"/>
    <lineage>
        <taxon>Eukaryota</taxon>
        <taxon>Metazoa</taxon>
        <taxon>Spiralia</taxon>
        <taxon>Lophotrochozoa</taxon>
        <taxon>Mollusca</taxon>
        <taxon>Gastropoda</taxon>
        <taxon>Caenogastropoda</taxon>
        <taxon>Sorbeoconcha</taxon>
        <taxon>Cerithioidea</taxon>
        <taxon>Batillariidae</taxon>
        <taxon>Batillaria</taxon>
    </lineage>
</organism>
<proteinExistence type="predicted"/>
<dbReference type="Proteomes" id="UP001519460">
    <property type="component" value="Unassembled WGS sequence"/>
</dbReference>
<protein>
    <recommendedName>
        <fullName evidence="3">LAGLIDADG endonuclease</fullName>
    </recommendedName>
</protein>
<dbReference type="AlphaFoldDB" id="A0ABD0LCG3"/>
<keyword evidence="2" id="KW-1185">Reference proteome</keyword>
<name>A0ABD0LCG3_9CAEN</name>
<evidence type="ECO:0000313" key="2">
    <source>
        <dbReference type="Proteomes" id="UP001519460"/>
    </source>
</evidence>
<dbReference type="EMBL" id="JACVVK020000061">
    <property type="protein sequence ID" value="KAK7497134.1"/>
    <property type="molecule type" value="Genomic_DNA"/>
</dbReference>
<reference evidence="1 2" key="1">
    <citation type="journal article" date="2023" name="Sci. Data">
        <title>Genome assembly of the Korean intertidal mud-creeper Batillaria attramentaria.</title>
        <authorList>
            <person name="Patra A.K."/>
            <person name="Ho P.T."/>
            <person name="Jun S."/>
            <person name="Lee S.J."/>
            <person name="Kim Y."/>
            <person name="Won Y.J."/>
        </authorList>
    </citation>
    <scope>NUCLEOTIDE SEQUENCE [LARGE SCALE GENOMIC DNA]</scope>
    <source>
        <strain evidence="1">Wonlab-2016</strain>
    </source>
</reference>
<comment type="caution">
    <text evidence="1">The sequence shown here is derived from an EMBL/GenBank/DDBJ whole genome shotgun (WGS) entry which is preliminary data.</text>
</comment>
<gene>
    <name evidence="1" type="ORF">BaRGS_00011664</name>
</gene>
<accession>A0ABD0LCG3</accession>
<evidence type="ECO:0000313" key="1">
    <source>
        <dbReference type="EMBL" id="KAK7497134.1"/>
    </source>
</evidence>
<sequence>MGLNQTFRHYVKVHSEFVQLFRFAGESIVYSHAGHSNDTNVHDIVYILSYIFRVLPFYSGTGKFSLTVLKRRKNKSQLLKTFNKDLEAEISEEKRNFAKLASVV</sequence>
<evidence type="ECO:0008006" key="3">
    <source>
        <dbReference type="Google" id="ProtNLM"/>
    </source>
</evidence>